<dbReference type="EC" id="2.7.4.-" evidence="16"/>
<dbReference type="SUPFAM" id="SSF75138">
    <property type="entry name" value="HprK N-terminal domain-like"/>
    <property type="match status" value="1"/>
</dbReference>
<evidence type="ECO:0000256" key="6">
    <source>
        <dbReference type="ARBA" id="ARBA00022679"/>
    </source>
</evidence>
<feature type="region of interest" description="Important for the catalytic mechanism of dephosphorylation" evidence="16">
    <location>
        <begin position="267"/>
        <end position="272"/>
    </location>
</feature>
<evidence type="ECO:0000256" key="5">
    <source>
        <dbReference type="ARBA" id="ARBA00022527"/>
    </source>
</evidence>
<proteinExistence type="inferred from homology"/>
<dbReference type="EMBL" id="FOEN01000005">
    <property type="protein sequence ID" value="SEQ12517.1"/>
    <property type="molecule type" value="Genomic_DNA"/>
</dbReference>
<dbReference type="OrthoDB" id="9778803at2"/>
<keyword evidence="12 16" id="KW-0511">Multifunctional enzyme</keyword>
<keyword evidence="11 16" id="KW-0460">Magnesium</keyword>
<keyword evidence="13 16" id="KW-0119">Carbohydrate metabolism</keyword>
<accession>A0A1H9DGS4</accession>
<dbReference type="AlphaFoldDB" id="A0A1H9DGS4"/>
<name>A0A1H9DGS4_9LACT</name>
<dbReference type="NCBIfam" id="TIGR00679">
    <property type="entry name" value="hpr-ser"/>
    <property type="match status" value="1"/>
</dbReference>
<comment type="function">
    <text evidence="16">Catalyzes the ATP- as well as the pyrophosphate-dependent phosphorylation of a specific serine residue in HPr, a phosphocarrier protein of the phosphoenolpyruvate-dependent sugar phosphotransferase system (PTS). HprK/P also catalyzes the pyrophosphate-producing, inorganic phosphate-dependent dephosphorylation (phosphorolysis) of seryl-phosphorylated HPr (P-Ser-HPr). The two antagonistic activities of HprK/P are regulated by several intracellular metabolites, which change their concentration in response to the absence or presence of rapidly metabolisable carbon sources (glucose, fructose, etc.) in the growth medium. Therefore, by controlling the phosphorylation state of HPr, HPrK/P is a sensor enzyme that plays a major role in the regulation of carbon metabolism and sugar transport: it mediates carbon catabolite repression (CCR), and regulates PTS-catalyzed carbohydrate uptake and inducer exclusion.</text>
</comment>
<evidence type="ECO:0000256" key="2">
    <source>
        <dbReference type="ARBA" id="ARBA00001946"/>
    </source>
</evidence>
<evidence type="ECO:0000256" key="7">
    <source>
        <dbReference type="ARBA" id="ARBA00022723"/>
    </source>
</evidence>
<dbReference type="InterPro" id="IPR011104">
    <property type="entry name" value="Hpr_kin/Pase_C"/>
</dbReference>
<keyword evidence="8 16" id="KW-0547">Nucleotide-binding</keyword>
<evidence type="ECO:0000256" key="3">
    <source>
        <dbReference type="ARBA" id="ARBA00006883"/>
    </source>
</evidence>
<feature type="active site" description="Proton acceptor; for phosphorylation activity. Proton donor; for dephosphorylation activity" evidence="16">
    <location>
        <position position="180"/>
    </location>
</feature>
<dbReference type="GO" id="GO:0004712">
    <property type="term" value="F:protein serine/threonine/tyrosine kinase activity"/>
    <property type="evidence" value="ECO:0007669"/>
    <property type="project" value="UniProtKB-UniRule"/>
</dbReference>
<dbReference type="FunFam" id="3.40.50.300:FF:000174">
    <property type="entry name" value="HPr kinase/phosphorylase"/>
    <property type="match status" value="1"/>
</dbReference>
<dbReference type="GO" id="GO:0005524">
    <property type="term" value="F:ATP binding"/>
    <property type="evidence" value="ECO:0007669"/>
    <property type="project" value="UniProtKB-UniRule"/>
</dbReference>
<evidence type="ECO:0000256" key="9">
    <source>
        <dbReference type="ARBA" id="ARBA00022777"/>
    </source>
</evidence>
<evidence type="ECO:0000313" key="20">
    <source>
        <dbReference type="Proteomes" id="UP000198833"/>
    </source>
</evidence>
<dbReference type="RefSeq" id="WP_092571674.1">
    <property type="nucleotide sequence ID" value="NZ_FOEN01000005.1"/>
</dbReference>
<keyword evidence="7 16" id="KW-0479">Metal-binding</keyword>
<evidence type="ECO:0000256" key="11">
    <source>
        <dbReference type="ARBA" id="ARBA00022842"/>
    </source>
</evidence>
<dbReference type="HAMAP" id="MF_01249">
    <property type="entry name" value="HPr_kinase"/>
    <property type="match status" value="1"/>
</dbReference>
<dbReference type="Gene3D" id="3.40.1390.20">
    <property type="entry name" value="HprK N-terminal domain-like"/>
    <property type="match status" value="1"/>
</dbReference>
<comment type="catalytic activity">
    <reaction evidence="1 16">
        <text>[HPr protein]-L-serine + ATP = [HPr protein]-O-phospho-L-serine + ADP + H(+)</text>
        <dbReference type="Rhea" id="RHEA:46600"/>
        <dbReference type="Rhea" id="RHEA-COMP:11602"/>
        <dbReference type="Rhea" id="RHEA-COMP:11603"/>
        <dbReference type="ChEBI" id="CHEBI:15378"/>
        <dbReference type="ChEBI" id="CHEBI:29999"/>
        <dbReference type="ChEBI" id="CHEBI:30616"/>
        <dbReference type="ChEBI" id="CHEBI:83421"/>
        <dbReference type="ChEBI" id="CHEBI:456216"/>
    </reaction>
</comment>
<dbReference type="CDD" id="cd01918">
    <property type="entry name" value="HprK_C"/>
    <property type="match status" value="1"/>
</dbReference>
<feature type="binding site" evidence="16">
    <location>
        <begin position="156"/>
        <end position="163"/>
    </location>
    <ligand>
        <name>ATP</name>
        <dbReference type="ChEBI" id="CHEBI:30616"/>
    </ligand>
</feature>
<keyword evidence="6 16" id="KW-0808">Transferase</keyword>
<feature type="binding site" evidence="16">
    <location>
        <position position="205"/>
    </location>
    <ligand>
        <name>Mg(2+)</name>
        <dbReference type="ChEBI" id="CHEBI:18420"/>
    </ligand>
</feature>
<reference evidence="19 20" key="1">
    <citation type="submission" date="2016-10" db="EMBL/GenBank/DDBJ databases">
        <authorList>
            <person name="de Groot N.N."/>
        </authorList>
    </citation>
    <scope>NUCLEOTIDE SEQUENCE [LARGE SCALE GENOMIC DNA]</scope>
    <source>
        <strain evidence="19 20">DSM 15695</strain>
    </source>
</reference>
<feature type="region of interest" description="Important for the catalytic mechanism of both phosphorylation and dephosphorylation" evidence="16">
    <location>
        <begin position="204"/>
        <end position="213"/>
    </location>
</feature>
<feature type="domain" description="HPr(Ser) kinase/phosphorylase N-terminal" evidence="17">
    <location>
        <begin position="7"/>
        <end position="130"/>
    </location>
</feature>
<dbReference type="GO" id="GO:0000287">
    <property type="term" value="F:magnesium ion binding"/>
    <property type="evidence" value="ECO:0007669"/>
    <property type="project" value="UniProtKB-UniRule"/>
</dbReference>
<dbReference type="InterPro" id="IPR027417">
    <property type="entry name" value="P-loop_NTPase"/>
</dbReference>
<organism evidence="19 20">
    <name type="scientific">Ignavigranum ruoffiae</name>
    <dbReference type="NCBI Taxonomy" id="89093"/>
    <lineage>
        <taxon>Bacteria</taxon>
        <taxon>Bacillati</taxon>
        <taxon>Bacillota</taxon>
        <taxon>Bacilli</taxon>
        <taxon>Lactobacillales</taxon>
        <taxon>Aerococcaceae</taxon>
        <taxon>Ignavigranum</taxon>
    </lineage>
</organism>
<dbReference type="PANTHER" id="PTHR30305:SF1">
    <property type="entry name" value="HPR KINASE_PHOSPHORYLASE"/>
    <property type="match status" value="1"/>
</dbReference>
<dbReference type="PANTHER" id="PTHR30305">
    <property type="entry name" value="PROTEIN YJDM-RELATED"/>
    <property type="match status" value="1"/>
</dbReference>
<evidence type="ECO:0000256" key="4">
    <source>
        <dbReference type="ARBA" id="ARBA00018922"/>
    </source>
</evidence>
<feature type="active site" evidence="16">
    <location>
        <position position="246"/>
    </location>
</feature>
<sequence>MSDQRFVTIADIVEALDFKIVYGEKFKDRKVSSSEVSRPGLILTGYKPYYPHQRIQLLGRTEMSFINSRASHEREAICDLICTPETPAIIIARDMPVPRALMPVAMERGVPIISSKSQTSRVVATLTNYLGGQLAERVSHHGVFVEVYGMGVMLVGDSGVGKSETGLELIQRGHRLIADDRVDLYKLDELTLIGEAPEILENLLEIRGLGIIDVMTLFGVSAIKRNKQLELIIELTHDDGKHEYERLGYAHLQESILDVHIPKIRIPVKSGRNLAVIIESAAMNFRASQLGHDARQMFDERLSLLIEQNREMRP</sequence>
<comment type="catalytic activity">
    <reaction evidence="15 16">
        <text>[HPr protein]-O-phospho-L-serine + phosphate + H(+) = [HPr protein]-L-serine + diphosphate</text>
        <dbReference type="Rhea" id="RHEA:46604"/>
        <dbReference type="Rhea" id="RHEA-COMP:11602"/>
        <dbReference type="Rhea" id="RHEA-COMP:11603"/>
        <dbReference type="ChEBI" id="CHEBI:15378"/>
        <dbReference type="ChEBI" id="CHEBI:29999"/>
        <dbReference type="ChEBI" id="CHEBI:33019"/>
        <dbReference type="ChEBI" id="CHEBI:43474"/>
        <dbReference type="ChEBI" id="CHEBI:83421"/>
    </reaction>
</comment>
<evidence type="ECO:0000259" key="18">
    <source>
        <dbReference type="Pfam" id="PF07475"/>
    </source>
</evidence>
<evidence type="ECO:0000259" key="17">
    <source>
        <dbReference type="Pfam" id="PF02603"/>
    </source>
</evidence>
<keyword evidence="5 16" id="KW-0723">Serine/threonine-protein kinase</keyword>
<evidence type="ECO:0000256" key="14">
    <source>
        <dbReference type="ARBA" id="ARBA00033012"/>
    </source>
</evidence>
<evidence type="ECO:0000256" key="8">
    <source>
        <dbReference type="ARBA" id="ARBA00022741"/>
    </source>
</evidence>
<dbReference type="Pfam" id="PF02603">
    <property type="entry name" value="Hpr_kinase_N"/>
    <property type="match status" value="1"/>
</dbReference>
<protein>
    <recommendedName>
        <fullName evidence="4 16">HPr kinase/phosphorylase</fullName>
        <shortName evidence="16">HPrK/P</shortName>
        <ecNumber evidence="16">2.7.11.-</ecNumber>
        <ecNumber evidence="16">2.7.4.-</ecNumber>
    </recommendedName>
    <alternativeName>
        <fullName evidence="14 16">HPr(Ser) kinase/phosphorylase</fullName>
    </alternativeName>
</protein>
<dbReference type="GO" id="GO:0006109">
    <property type="term" value="P:regulation of carbohydrate metabolic process"/>
    <property type="evidence" value="ECO:0007669"/>
    <property type="project" value="UniProtKB-UniRule"/>
</dbReference>
<comment type="miscellaneous">
    <text evidence="16">Both phosphorylation and phosphorolysis are carried out by the same active site and suggest a common mechanism for both reactions.</text>
</comment>
<evidence type="ECO:0000256" key="10">
    <source>
        <dbReference type="ARBA" id="ARBA00022840"/>
    </source>
</evidence>
<dbReference type="EC" id="2.7.11.-" evidence="16"/>
<comment type="subunit">
    <text evidence="16">Homohexamer.</text>
</comment>
<feature type="domain" description="HPr kinase/phosphorylase C-terminal" evidence="18">
    <location>
        <begin position="133"/>
        <end position="301"/>
    </location>
</feature>
<comment type="cofactor">
    <cofactor evidence="2 16">
        <name>Mg(2+)</name>
        <dbReference type="ChEBI" id="CHEBI:18420"/>
    </cofactor>
</comment>
<dbReference type="Proteomes" id="UP000198833">
    <property type="component" value="Unassembled WGS sequence"/>
</dbReference>
<evidence type="ECO:0000256" key="12">
    <source>
        <dbReference type="ARBA" id="ARBA00023268"/>
    </source>
</evidence>
<keyword evidence="10 16" id="KW-0067">ATP-binding</keyword>
<dbReference type="InterPro" id="IPR028979">
    <property type="entry name" value="Ser_kin/Pase_Hpr-like_N_sf"/>
</dbReference>
<feature type="active site" evidence="16">
    <location>
        <position position="141"/>
    </location>
</feature>
<comment type="domain">
    <text evidence="16">The Walker A ATP-binding motif also binds Pi and PPi.</text>
</comment>
<keyword evidence="9 16" id="KW-0418">Kinase</keyword>
<feature type="binding site" evidence="16">
    <location>
        <position position="163"/>
    </location>
    <ligand>
        <name>Mg(2+)</name>
        <dbReference type="ChEBI" id="CHEBI:18420"/>
    </ligand>
</feature>
<dbReference type="InterPro" id="IPR011126">
    <property type="entry name" value="Hpr_kin/Pase_Hpr_N"/>
</dbReference>
<dbReference type="GO" id="GO:0000155">
    <property type="term" value="F:phosphorelay sensor kinase activity"/>
    <property type="evidence" value="ECO:0007669"/>
    <property type="project" value="InterPro"/>
</dbReference>
<evidence type="ECO:0000256" key="13">
    <source>
        <dbReference type="ARBA" id="ARBA00023277"/>
    </source>
</evidence>
<evidence type="ECO:0000256" key="1">
    <source>
        <dbReference type="ARBA" id="ARBA00001120"/>
    </source>
</evidence>
<dbReference type="STRING" id="89093.SAMN04488558_105131"/>
<evidence type="ECO:0000313" key="19">
    <source>
        <dbReference type="EMBL" id="SEQ12517.1"/>
    </source>
</evidence>
<dbReference type="SUPFAM" id="SSF53795">
    <property type="entry name" value="PEP carboxykinase-like"/>
    <property type="match status" value="1"/>
</dbReference>
<comment type="similarity">
    <text evidence="3 16">Belongs to the HPrK/P family.</text>
</comment>
<dbReference type="Pfam" id="PF07475">
    <property type="entry name" value="Hpr_kinase_C"/>
    <property type="match status" value="1"/>
</dbReference>
<dbReference type="Gene3D" id="3.40.50.300">
    <property type="entry name" value="P-loop containing nucleotide triphosphate hydrolases"/>
    <property type="match status" value="1"/>
</dbReference>
<dbReference type="InterPro" id="IPR003755">
    <property type="entry name" value="HPr(Ser)_kin/Pase"/>
</dbReference>
<evidence type="ECO:0000256" key="16">
    <source>
        <dbReference type="HAMAP-Rule" id="MF_01249"/>
    </source>
</evidence>
<evidence type="ECO:0000256" key="15">
    <source>
        <dbReference type="ARBA" id="ARBA00047657"/>
    </source>
</evidence>
<feature type="active site" evidence="16">
    <location>
        <position position="162"/>
    </location>
</feature>
<dbReference type="GO" id="GO:0004674">
    <property type="term" value="F:protein serine/threonine kinase activity"/>
    <property type="evidence" value="ECO:0007669"/>
    <property type="project" value="UniProtKB-KW"/>
</dbReference>
<gene>
    <name evidence="16" type="primary">hprK</name>
    <name evidence="19" type="ORF">SAMN04488558_105131</name>
</gene>
<keyword evidence="20" id="KW-1185">Reference proteome</keyword>